<evidence type="ECO:0000313" key="3">
    <source>
        <dbReference type="EMBL" id="RGS46029.1"/>
    </source>
</evidence>
<proteinExistence type="predicted"/>
<feature type="active site" description="Proton donor/acceptor" evidence="2">
    <location>
        <position position="129"/>
    </location>
</feature>
<gene>
    <name evidence="3" type="ORF">DWX92_06830</name>
</gene>
<protein>
    <submittedName>
        <fullName evidence="3">Class B sortase</fullName>
    </submittedName>
</protein>
<name>A0A412J129_9FIRM</name>
<evidence type="ECO:0000313" key="4">
    <source>
        <dbReference type="Proteomes" id="UP000285274"/>
    </source>
</evidence>
<evidence type="ECO:0000256" key="2">
    <source>
        <dbReference type="PIRSR" id="PIRSR605754-1"/>
    </source>
</evidence>
<organism evidence="3 4">
    <name type="scientific">Holdemanella biformis</name>
    <dbReference type="NCBI Taxonomy" id="1735"/>
    <lineage>
        <taxon>Bacteria</taxon>
        <taxon>Bacillati</taxon>
        <taxon>Bacillota</taxon>
        <taxon>Erysipelotrichia</taxon>
        <taxon>Erysipelotrichales</taxon>
        <taxon>Erysipelotrichaceae</taxon>
        <taxon>Holdemanella</taxon>
    </lineage>
</organism>
<accession>A0A412J129</accession>
<keyword evidence="1" id="KW-0378">Hydrolase</keyword>
<dbReference type="CDD" id="cd05826">
    <property type="entry name" value="Sortase_B"/>
    <property type="match status" value="1"/>
</dbReference>
<evidence type="ECO:0000256" key="1">
    <source>
        <dbReference type="ARBA" id="ARBA00022801"/>
    </source>
</evidence>
<sequence>MKHKKIKIAVALVVVGLIGGVIYNQVTAKKSYEYSDYYVETKTTKKESNKENEEASEKELSLSLLKKTNKDVVGILEFDDRIIYEPIVQAPDNDYYVRRNIDKQYANAGIPFVSADGNIDSKNVVIYGHSSKWDNIIFTPLMSYTDQNYYKKHDTFKFITEDETRIYQIFGVMNIDLNDLNDSLEFTQTEWDSTNSFNAFISDSINRGLYKTGVSVNKEDRLMTLVTCDTRGNNKRIVILAKLVDTEYV</sequence>
<dbReference type="RefSeq" id="WP_117992555.1">
    <property type="nucleotide sequence ID" value="NZ_QRVM01000028.1"/>
</dbReference>
<dbReference type="InterPro" id="IPR005754">
    <property type="entry name" value="Sortase"/>
</dbReference>
<dbReference type="InterPro" id="IPR023365">
    <property type="entry name" value="Sortase_dom-sf"/>
</dbReference>
<dbReference type="Proteomes" id="UP000285274">
    <property type="component" value="Unassembled WGS sequence"/>
</dbReference>
<dbReference type="AlphaFoldDB" id="A0A412J129"/>
<dbReference type="SUPFAM" id="SSF63817">
    <property type="entry name" value="Sortase"/>
    <property type="match status" value="1"/>
</dbReference>
<dbReference type="EMBL" id="QRVM01000028">
    <property type="protein sequence ID" value="RGS46029.1"/>
    <property type="molecule type" value="Genomic_DNA"/>
</dbReference>
<dbReference type="Pfam" id="PF04203">
    <property type="entry name" value="Sortase"/>
    <property type="match status" value="1"/>
</dbReference>
<dbReference type="Gene3D" id="2.40.260.10">
    <property type="entry name" value="Sortase"/>
    <property type="match status" value="1"/>
</dbReference>
<dbReference type="GO" id="GO:0016787">
    <property type="term" value="F:hydrolase activity"/>
    <property type="evidence" value="ECO:0007669"/>
    <property type="project" value="UniProtKB-KW"/>
</dbReference>
<reference evidence="3 4" key="1">
    <citation type="submission" date="2018-08" db="EMBL/GenBank/DDBJ databases">
        <title>A genome reference for cultivated species of the human gut microbiota.</title>
        <authorList>
            <person name="Zou Y."/>
            <person name="Xue W."/>
            <person name="Luo G."/>
        </authorList>
    </citation>
    <scope>NUCLEOTIDE SEQUENCE [LARGE SCALE GENOMIC DNA]</scope>
    <source>
        <strain evidence="3 4">AF22-10AC</strain>
    </source>
</reference>
<feature type="active site" description="Acyl-thioester intermediate" evidence="2">
    <location>
        <position position="228"/>
    </location>
</feature>
<comment type="caution">
    <text evidence="3">The sequence shown here is derived from an EMBL/GenBank/DDBJ whole genome shotgun (WGS) entry which is preliminary data.</text>
</comment>
<dbReference type="InterPro" id="IPR009835">
    <property type="entry name" value="SrtB"/>
</dbReference>